<gene>
    <name evidence="2" type="ORF">HNQ64_001284</name>
</gene>
<protein>
    <submittedName>
        <fullName evidence="2">Uncharacterized protein</fullName>
    </submittedName>
</protein>
<sequence>MNITPIPSKTTFSVATALLLVLVVLMLLAGVLPAPR</sequence>
<proteinExistence type="predicted"/>
<comment type="caution">
    <text evidence="2">The sequence shown here is derived from an EMBL/GenBank/DDBJ whole genome shotgun (WGS) entry which is preliminary data.</text>
</comment>
<keyword evidence="1" id="KW-1133">Transmembrane helix</keyword>
<name>A0A7W7YJ58_9BACT</name>
<organism evidence="2 3">
    <name type="scientific">Prosthecobacter dejongeii</name>
    <dbReference type="NCBI Taxonomy" id="48465"/>
    <lineage>
        <taxon>Bacteria</taxon>
        <taxon>Pseudomonadati</taxon>
        <taxon>Verrucomicrobiota</taxon>
        <taxon>Verrucomicrobiia</taxon>
        <taxon>Verrucomicrobiales</taxon>
        <taxon>Verrucomicrobiaceae</taxon>
        <taxon>Prosthecobacter</taxon>
    </lineage>
</organism>
<accession>A0A7W7YJ58</accession>
<dbReference type="Proteomes" id="UP000534294">
    <property type="component" value="Unassembled WGS sequence"/>
</dbReference>
<evidence type="ECO:0000313" key="3">
    <source>
        <dbReference type="Proteomes" id="UP000534294"/>
    </source>
</evidence>
<keyword evidence="1" id="KW-0472">Membrane</keyword>
<reference evidence="2 3" key="1">
    <citation type="submission" date="2020-08" db="EMBL/GenBank/DDBJ databases">
        <title>Genomic Encyclopedia of Type Strains, Phase IV (KMG-IV): sequencing the most valuable type-strain genomes for metagenomic binning, comparative biology and taxonomic classification.</title>
        <authorList>
            <person name="Goeker M."/>
        </authorList>
    </citation>
    <scope>NUCLEOTIDE SEQUENCE [LARGE SCALE GENOMIC DNA]</scope>
    <source>
        <strain evidence="2 3">DSM 12251</strain>
    </source>
</reference>
<evidence type="ECO:0000313" key="2">
    <source>
        <dbReference type="EMBL" id="MBB5037042.1"/>
    </source>
</evidence>
<dbReference type="EMBL" id="JACHIF010000002">
    <property type="protein sequence ID" value="MBB5037042.1"/>
    <property type="molecule type" value="Genomic_DNA"/>
</dbReference>
<keyword evidence="3" id="KW-1185">Reference proteome</keyword>
<dbReference type="AlphaFoldDB" id="A0A7W7YJ58"/>
<evidence type="ECO:0000256" key="1">
    <source>
        <dbReference type="SAM" id="Phobius"/>
    </source>
</evidence>
<keyword evidence="1" id="KW-0812">Transmembrane</keyword>
<feature type="transmembrane region" description="Helical" evidence="1">
    <location>
        <begin position="12"/>
        <end position="32"/>
    </location>
</feature>